<dbReference type="AlphaFoldDB" id="A0A0F9QS77"/>
<gene>
    <name evidence="1" type="ORF">LCGC14_1060180</name>
</gene>
<comment type="caution">
    <text evidence="1">The sequence shown here is derived from an EMBL/GenBank/DDBJ whole genome shotgun (WGS) entry which is preliminary data.</text>
</comment>
<accession>A0A0F9QS77</accession>
<dbReference type="EMBL" id="LAZR01004495">
    <property type="protein sequence ID" value="KKN08093.1"/>
    <property type="molecule type" value="Genomic_DNA"/>
</dbReference>
<reference evidence="1" key="1">
    <citation type="journal article" date="2015" name="Nature">
        <title>Complex archaea that bridge the gap between prokaryotes and eukaryotes.</title>
        <authorList>
            <person name="Spang A."/>
            <person name="Saw J.H."/>
            <person name="Jorgensen S.L."/>
            <person name="Zaremba-Niedzwiedzka K."/>
            <person name="Martijn J."/>
            <person name="Lind A.E."/>
            <person name="van Eijk R."/>
            <person name="Schleper C."/>
            <person name="Guy L."/>
            <person name="Ettema T.J."/>
        </authorList>
    </citation>
    <scope>NUCLEOTIDE SEQUENCE</scope>
</reference>
<organism evidence="1">
    <name type="scientific">marine sediment metagenome</name>
    <dbReference type="NCBI Taxonomy" id="412755"/>
    <lineage>
        <taxon>unclassified sequences</taxon>
        <taxon>metagenomes</taxon>
        <taxon>ecological metagenomes</taxon>
    </lineage>
</organism>
<evidence type="ECO:0000313" key="1">
    <source>
        <dbReference type="EMBL" id="KKN08093.1"/>
    </source>
</evidence>
<protein>
    <submittedName>
        <fullName evidence="1">Uncharacterized protein</fullName>
    </submittedName>
</protein>
<name>A0A0F9QS77_9ZZZZ</name>
<proteinExistence type="predicted"/>
<sequence>MIAQLLEDERRRFEGVGFIKKTRTQAGEFVAGTLTLLETGGGLAGRFQEKFDVLPQGIQIGTPEQTRRLFGFGSQVVNVLGDVNLLEGGEDVSQTLFGISRTPEVTAEGIRILKPKQTEFIGELAGSSVPFFLFSAPTLAASAVVLATAPEDSRITPEERSAAIFLAAPQVVRSIGTVSRPFLRIGFGATRKIPEIFKKQFQLLASMDKRAATGGSKTKQVVKKKIEATSGV</sequence>
<feature type="non-terminal residue" evidence="1">
    <location>
        <position position="232"/>
    </location>
</feature>